<dbReference type="OrthoDB" id="1932641at2759"/>
<protein>
    <submittedName>
        <fullName evidence="2">Partner of Nob1</fullName>
    </submittedName>
</protein>
<dbReference type="AlphaFoldDB" id="A0A3L6SVM8"/>
<dbReference type="PANTHER" id="PTHR12826">
    <property type="entry name" value="RIBONUCLEASE Y"/>
    <property type="match status" value="1"/>
</dbReference>
<comment type="caution">
    <text evidence="2">The sequence shown here is derived from an EMBL/GenBank/DDBJ whole genome shotgun (WGS) entry which is preliminary data.</text>
</comment>
<gene>
    <name evidence="2" type="ORF">C2845_PM05G34740</name>
</gene>
<keyword evidence="1" id="KW-0694">RNA-binding</keyword>
<dbReference type="EMBL" id="PQIB02000003">
    <property type="protein sequence ID" value="RLN27861.1"/>
    <property type="molecule type" value="Genomic_DNA"/>
</dbReference>
<dbReference type="GO" id="GO:0005634">
    <property type="term" value="C:nucleus"/>
    <property type="evidence" value="ECO:0007669"/>
    <property type="project" value="TreeGrafter"/>
</dbReference>
<keyword evidence="3" id="KW-1185">Reference proteome</keyword>
<evidence type="ECO:0000313" key="2">
    <source>
        <dbReference type="EMBL" id="RLN27861.1"/>
    </source>
</evidence>
<sequence length="105" mass="11595">MEVGRVATAAAAGGSSSEMAVDRAAGLGAMEKPRFDALMPSKMSGGRPKFWKVPVPQHRFAACWMEIYTPVYDHMKVDIRMNIKVRDHLASISSLRVIFEQKSLA</sequence>
<reference evidence="3" key="1">
    <citation type="journal article" date="2019" name="Nat. Commun.">
        <title>The genome of broomcorn millet.</title>
        <authorList>
            <person name="Zou C."/>
            <person name="Miki D."/>
            <person name="Li D."/>
            <person name="Tang Q."/>
            <person name="Xiao L."/>
            <person name="Rajput S."/>
            <person name="Deng P."/>
            <person name="Jia W."/>
            <person name="Huang R."/>
            <person name="Zhang M."/>
            <person name="Sun Y."/>
            <person name="Hu J."/>
            <person name="Fu X."/>
            <person name="Schnable P.S."/>
            <person name="Li F."/>
            <person name="Zhang H."/>
            <person name="Feng B."/>
            <person name="Zhu X."/>
            <person name="Liu R."/>
            <person name="Schnable J.C."/>
            <person name="Zhu J.-K."/>
            <person name="Zhang H."/>
        </authorList>
    </citation>
    <scope>NUCLEOTIDE SEQUENCE [LARGE SCALE GENOMIC DNA]</scope>
</reference>
<dbReference type="PANTHER" id="PTHR12826:SF13">
    <property type="entry name" value="RNA-BINDING PROTEIN PNO1"/>
    <property type="match status" value="1"/>
</dbReference>
<proteinExistence type="predicted"/>
<dbReference type="GO" id="GO:0003723">
    <property type="term" value="F:RNA binding"/>
    <property type="evidence" value="ECO:0007669"/>
    <property type="project" value="UniProtKB-KW"/>
</dbReference>
<dbReference type="Proteomes" id="UP000275267">
    <property type="component" value="Unassembled WGS sequence"/>
</dbReference>
<accession>A0A3L6SVM8</accession>
<name>A0A3L6SVM8_PANMI</name>
<organism evidence="2 3">
    <name type="scientific">Panicum miliaceum</name>
    <name type="common">Proso millet</name>
    <name type="synonym">Broomcorn millet</name>
    <dbReference type="NCBI Taxonomy" id="4540"/>
    <lineage>
        <taxon>Eukaryota</taxon>
        <taxon>Viridiplantae</taxon>
        <taxon>Streptophyta</taxon>
        <taxon>Embryophyta</taxon>
        <taxon>Tracheophyta</taxon>
        <taxon>Spermatophyta</taxon>
        <taxon>Magnoliopsida</taxon>
        <taxon>Liliopsida</taxon>
        <taxon>Poales</taxon>
        <taxon>Poaceae</taxon>
        <taxon>PACMAD clade</taxon>
        <taxon>Panicoideae</taxon>
        <taxon>Panicodae</taxon>
        <taxon>Paniceae</taxon>
        <taxon>Panicinae</taxon>
        <taxon>Panicum</taxon>
        <taxon>Panicum sect. Panicum</taxon>
    </lineage>
</organism>
<evidence type="ECO:0000313" key="3">
    <source>
        <dbReference type="Proteomes" id="UP000275267"/>
    </source>
</evidence>
<evidence type="ECO:0000256" key="1">
    <source>
        <dbReference type="ARBA" id="ARBA00022884"/>
    </source>
</evidence>
<dbReference type="STRING" id="4540.A0A3L6SVM8"/>